<dbReference type="EMBL" id="JBHMAG010000009">
    <property type="protein sequence ID" value="MFB9752149.1"/>
    <property type="molecule type" value="Genomic_DNA"/>
</dbReference>
<comment type="caution">
    <text evidence="11">The sequence shown here is derived from an EMBL/GenBank/DDBJ whole genome shotgun (WGS) entry which is preliminary data.</text>
</comment>
<dbReference type="PROSITE" id="PS01124">
    <property type="entry name" value="HTH_ARAC_FAMILY_2"/>
    <property type="match status" value="1"/>
</dbReference>
<keyword evidence="12" id="KW-1185">Reference proteome</keyword>
<dbReference type="PROSITE" id="PS00041">
    <property type="entry name" value="HTH_ARAC_FAMILY_1"/>
    <property type="match status" value="1"/>
</dbReference>
<dbReference type="SUPFAM" id="SSF46689">
    <property type="entry name" value="Homeodomain-like"/>
    <property type="match status" value="2"/>
</dbReference>
<dbReference type="PRINTS" id="PR00032">
    <property type="entry name" value="HTHARAC"/>
</dbReference>
<dbReference type="InterPro" id="IPR011006">
    <property type="entry name" value="CheY-like_superfamily"/>
</dbReference>
<dbReference type="InterPro" id="IPR051552">
    <property type="entry name" value="HptR"/>
</dbReference>
<evidence type="ECO:0000259" key="10">
    <source>
        <dbReference type="PROSITE" id="PS50110"/>
    </source>
</evidence>
<evidence type="ECO:0000256" key="6">
    <source>
        <dbReference type="ARBA" id="ARBA00023125"/>
    </source>
</evidence>
<dbReference type="Pfam" id="PF00072">
    <property type="entry name" value="Response_reg"/>
    <property type="match status" value="1"/>
</dbReference>
<gene>
    <name evidence="11" type="ORF">ACFFNY_11340</name>
</gene>
<dbReference type="Pfam" id="PF12833">
    <property type="entry name" value="HTH_18"/>
    <property type="match status" value="1"/>
</dbReference>
<dbReference type="SMART" id="SM00342">
    <property type="entry name" value="HTH_ARAC"/>
    <property type="match status" value="1"/>
</dbReference>
<dbReference type="PANTHER" id="PTHR42713:SF3">
    <property type="entry name" value="TRANSCRIPTIONAL REGULATORY PROTEIN HPTR"/>
    <property type="match status" value="1"/>
</dbReference>
<dbReference type="PANTHER" id="PTHR42713">
    <property type="entry name" value="HISTIDINE KINASE-RELATED"/>
    <property type="match status" value="1"/>
</dbReference>
<evidence type="ECO:0000313" key="11">
    <source>
        <dbReference type="EMBL" id="MFB9752149.1"/>
    </source>
</evidence>
<dbReference type="RefSeq" id="WP_344910914.1">
    <property type="nucleotide sequence ID" value="NZ_BAAAYO010000010.1"/>
</dbReference>
<dbReference type="CDD" id="cd17536">
    <property type="entry name" value="REC_YesN-like"/>
    <property type="match status" value="1"/>
</dbReference>
<keyword evidence="2" id="KW-0963">Cytoplasm</keyword>
<dbReference type="SMART" id="SM00448">
    <property type="entry name" value="REC"/>
    <property type="match status" value="1"/>
</dbReference>
<evidence type="ECO:0000256" key="7">
    <source>
        <dbReference type="ARBA" id="ARBA00023163"/>
    </source>
</evidence>
<dbReference type="SUPFAM" id="SSF52172">
    <property type="entry name" value="CheY-like"/>
    <property type="match status" value="1"/>
</dbReference>
<feature type="domain" description="Response regulatory" evidence="10">
    <location>
        <begin position="5"/>
        <end position="122"/>
    </location>
</feature>
<keyword evidence="4" id="KW-0902">Two-component regulatory system</keyword>
<evidence type="ECO:0000256" key="4">
    <source>
        <dbReference type="ARBA" id="ARBA00023012"/>
    </source>
</evidence>
<proteinExistence type="predicted"/>
<keyword evidence="3 8" id="KW-0597">Phosphoprotein</keyword>
<evidence type="ECO:0000256" key="1">
    <source>
        <dbReference type="ARBA" id="ARBA00004496"/>
    </source>
</evidence>
<dbReference type="InterPro" id="IPR018060">
    <property type="entry name" value="HTH_AraC"/>
</dbReference>
<dbReference type="Gene3D" id="3.40.50.2300">
    <property type="match status" value="1"/>
</dbReference>
<sequence length="367" mass="41815">MTMHKILLADDERMVRLSLRTMIERDSAGFTVVGEAHDGEQALELASELKPDLLITDIRMPGLDGLELIRSLSDGGASTEVIVVSGFGDFEYAQSALRYGVADYLLKPIDPDYLMSALRKMGSRIERKSGNSTSKQWMWTWKLDAERMAKWVWQLDDHEIRVELERLRSLLLTSDGPASAQLHEKLAYYAVVLNGELEQMARGSAALPAIEMPASPRGNAVLFAVLFEAFIASITGVIDHIRNSRNWWSYNRMLKNVSAYIEENYMKSELTVKEVAAHFEISSNYFGILFKREAGMSLNQYVTRLRIEKAMEYLKNPTVKVYEAGERVGFEDYAYFSKMFKKYTGVSPSEYRKYDYAASIRVDADMY</sequence>
<keyword evidence="7" id="KW-0804">Transcription</keyword>
<comment type="subcellular location">
    <subcellularLocation>
        <location evidence="1">Cytoplasm</location>
    </subcellularLocation>
</comment>
<feature type="domain" description="HTH araC/xylS-type" evidence="9">
    <location>
        <begin position="255"/>
        <end position="354"/>
    </location>
</feature>
<dbReference type="PROSITE" id="PS50110">
    <property type="entry name" value="RESPONSE_REGULATORY"/>
    <property type="match status" value="1"/>
</dbReference>
<evidence type="ECO:0000259" key="9">
    <source>
        <dbReference type="PROSITE" id="PS01124"/>
    </source>
</evidence>
<dbReference type="Gene3D" id="1.10.10.60">
    <property type="entry name" value="Homeodomain-like"/>
    <property type="match status" value="2"/>
</dbReference>
<evidence type="ECO:0000256" key="3">
    <source>
        <dbReference type="ARBA" id="ARBA00022553"/>
    </source>
</evidence>
<evidence type="ECO:0000256" key="5">
    <source>
        <dbReference type="ARBA" id="ARBA00023015"/>
    </source>
</evidence>
<evidence type="ECO:0000256" key="2">
    <source>
        <dbReference type="ARBA" id="ARBA00022490"/>
    </source>
</evidence>
<dbReference type="InterPro" id="IPR018062">
    <property type="entry name" value="HTH_AraC-typ_CS"/>
</dbReference>
<accession>A0ABV5VV15</accession>
<name>A0ABV5VV15_9BACL</name>
<feature type="modified residue" description="4-aspartylphosphate" evidence="8">
    <location>
        <position position="57"/>
    </location>
</feature>
<reference evidence="11 12" key="1">
    <citation type="submission" date="2024-09" db="EMBL/GenBank/DDBJ databases">
        <authorList>
            <person name="Sun Q."/>
            <person name="Mori K."/>
        </authorList>
    </citation>
    <scope>NUCLEOTIDE SEQUENCE [LARGE SCALE GENOMIC DNA]</scope>
    <source>
        <strain evidence="11 12">JCM 12520</strain>
    </source>
</reference>
<dbReference type="Proteomes" id="UP001589619">
    <property type="component" value="Unassembled WGS sequence"/>
</dbReference>
<dbReference type="InterPro" id="IPR020449">
    <property type="entry name" value="Tscrpt_reg_AraC-type_HTH"/>
</dbReference>
<keyword evidence="6" id="KW-0238">DNA-binding</keyword>
<evidence type="ECO:0000313" key="12">
    <source>
        <dbReference type="Proteomes" id="UP001589619"/>
    </source>
</evidence>
<dbReference type="InterPro" id="IPR009057">
    <property type="entry name" value="Homeodomain-like_sf"/>
</dbReference>
<protein>
    <submittedName>
        <fullName evidence="11">Response regulator</fullName>
    </submittedName>
</protein>
<evidence type="ECO:0000256" key="8">
    <source>
        <dbReference type="PROSITE-ProRule" id="PRU00169"/>
    </source>
</evidence>
<dbReference type="InterPro" id="IPR001789">
    <property type="entry name" value="Sig_transdc_resp-reg_receiver"/>
</dbReference>
<organism evidence="11 12">
    <name type="scientific">Paenibacillus hodogayensis</name>
    <dbReference type="NCBI Taxonomy" id="279208"/>
    <lineage>
        <taxon>Bacteria</taxon>
        <taxon>Bacillati</taxon>
        <taxon>Bacillota</taxon>
        <taxon>Bacilli</taxon>
        <taxon>Bacillales</taxon>
        <taxon>Paenibacillaceae</taxon>
        <taxon>Paenibacillus</taxon>
    </lineage>
</organism>
<keyword evidence="5" id="KW-0805">Transcription regulation</keyword>